<dbReference type="SUPFAM" id="SSF51735">
    <property type="entry name" value="NAD(P)-binding Rossmann-fold domains"/>
    <property type="match status" value="1"/>
</dbReference>
<name>A0AAN5IA39_9BILA</name>
<dbReference type="Pfam" id="PF00106">
    <property type="entry name" value="adh_short"/>
    <property type="match status" value="1"/>
</dbReference>
<feature type="non-terminal residue" evidence="1">
    <location>
        <position position="83"/>
    </location>
</feature>
<proteinExistence type="predicted"/>
<gene>
    <name evidence="1" type="ORF">PMAYCL1PPCAC_25771</name>
</gene>
<protein>
    <recommendedName>
        <fullName evidence="3">Dehydrogenase</fullName>
    </recommendedName>
</protein>
<dbReference type="InterPro" id="IPR002347">
    <property type="entry name" value="SDR_fam"/>
</dbReference>
<keyword evidence="2" id="KW-1185">Reference proteome</keyword>
<organism evidence="1 2">
    <name type="scientific">Pristionchus mayeri</name>
    <dbReference type="NCBI Taxonomy" id="1317129"/>
    <lineage>
        <taxon>Eukaryota</taxon>
        <taxon>Metazoa</taxon>
        <taxon>Ecdysozoa</taxon>
        <taxon>Nematoda</taxon>
        <taxon>Chromadorea</taxon>
        <taxon>Rhabditida</taxon>
        <taxon>Rhabditina</taxon>
        <taxon>Diplogasteromorpha</taxon>
        <taxon>Diplogasteroidea</taxon>
        <taxon>Neodiplogasteridae</taxon>
        <taxon>Pristionchus</taxon>
    </lineage>
</organism>
<evidence type="ECO:0000313" key="1">
    <source>
        <dbReference type="EMBL" id="GMR55576.1"/>
    </source>
</evidence>
<dbReference type="PRINTS" id="PR00081">
    <property type="entry name" value="GDHRDH"/>
</dbReference>
<dbReference type="AlphaFoldDB" id="A0AAN5IA39"/>
<dbReference type="PANTHER" id="PTHR44115:SF4">
    <property type="entry name" value="OXIDOREDUCTASE"/>
    <property type="match status" value="1"/>
</dbReference>
<comment type="caution">
    <text evidence="1">The sequence shown here is derived from an EMBL/GenBank/DDBJ whole genome shotgun (WGS) entry which is preliminary data.</text>
</comment>
<dbReference type="InterPro" id="IPR036291">
    <property type="entry name" value="NAD(P)-bd_dom_sf"/>
</dbReference>
<accession>A0AAN5IA39</accession>
<dbReference type="Proteomes" id="UP001328107">
    <property type="component" value="Unassembled WGS sequence"/>
</dbReference>
<sequence length="83" mass="8783">MLDINVKHVLRISQLAVPHLEKTKGAIVNVSSIGSALKLSPMPYASSSKAALDQITVQMAGSLIKKGIRANSVNPGSVRTNFL</sequence>
<evidence type="ECO:0008006" key="3">
    <source>
        <dbReference type="Google" id="ProtNLM"/>
    </source>
</evidence>
<evidence type="ECO:0000313" key="2">
    <source>
        <dbReference type="Proteomes" id="UP001328107"/>
    </source>
</evidence>
<dbReference type="PANTHER" id="PTHR44115">
    <property type="entry name" value="PROTEIN CBG09704"/>
    <property type="match status" value="1"/>
</dbReference>
<reference evidence="2" key="1">
    <citation type="submission" date="2022-10" db="EMBL/GenBank/DDBJ databases">
        <title>Genome assembly of Pristionchus species.</title>
        <authorList>
            <person name="Yoshida K."/>
            <person name="Sommer R.J."/>
        </authorList>
    </citation>
    <scope>NUCLEOTIDE SEQUENCE [LARGE SCALE GENOMIC DNA]</scope>
    <source>
        <strain evidence="2">RS5460</strain>
    </source>
</reference>
<dbReference type="EMBL" id="BTRK01000005">
    <property type="protein sequence ID" value="GMR55576.1"/>
    <property type="molecule type" value="Genomic_DNA"/>
</dbReference>
<dbReference type="Gene3D" id="3.40.50.720">
    <property type="entry name" value="NAD(P)-binding Rossmann-like Domain"/>
    <property type="match status" value="1"/>
</dbReference>